<dbReference type="CDD" id="cd00035">
    <property type="entry name" value="ChtBD1"/>
    <property type="match status" value="3"/>
</dbReference>
<feature type="domain" description="Chitin-binding type-1" evidence="4">
    <location>
        <begin position="411"/>
        <end position="455"/>
    </location>
</feature>
<evidence type="ECO:0008006" key="8">
    <source>
        <dbReference type="Google" id="ProtNLM"/>
    </source>
</evidence>
<dbReference type="GO" id="GO:0004568">
    <property type="term" value="F:chitinase activity"/>
    <property type="evidence" value="ECO:0007669"/>
    <property type="project" value="TreeGrafter"/>
</dbReference>
<feature type="disulfide bond" evidence="2">
    <location>
        <begin position="639"/>
        <end position="653"/>
    </location>
</feature>
<dbReference type="InterPro" id="IPR029070">
    <property type="entry name" value="Chitinase_insertion_sf"/>
</dbReference>
<dbReference type="PROSITE" id="PS51910">
    <property type="entry name" value="GH18_2"/>
    <property type="match status" value="1"/>
</dbReference>
<dbReference type="InterPro" id="IPR017853">
    <property type="entry name" value="GH"/>
</dbReference>
<feature type="disulfide bond" evidence="2">
    <location>
        <begin position="554"/>
        <end position="568"/>
    </location>
</feature>
<dbReference type="InterPro" id="IPR018371">
    <property type="entry name" value="Chitin-binding_1_CS"/>
</dbReference>
<comment type="caution">
    <text evidence="6">The sequence shown here is derived from an EMBL/GenBank/DDBJ whole genome shotgun (WGS) entry which is preliminary data.</text>
</comment>
<dbReference type="Gene3D" id="3.30.60.10">
    <property type="entry name" value="Endochitinase-like"/>
    <property type="match status" value="4"/>
</dbReference>
<organism evidence="6 7">
    <name type="scientific">Gonium pectorale</name>
    <name type="common">Green alga</name>
    <dbReference type="NCBI Taxonomy" id="33097"/>
    <lineage>
        <taxon>Eukaryota</taxon>
        <taxon>Viridiplantae</taxon>
        <taxon>Chlorophyta</taxon>
        <taxon>core chlorophytes</taxon>
        <taxon>Chlorophyceae</taxon>
        <taxon>CS clade</taxon>
        <taxon>Chlamydomonadales</taxon>
        <taxon>Volvocaceae</taxon>
        <taxon>Gonium</taxon>
    </lineage>
</organism>
<dbReference type="PRINTS" id="PR01217">
    <property type="entry name" value="PRICHEXTENSN"/>
</dbReference>
<feature type="chain" id="PRO_5007561905" description="Chitinase" evidence="3">
    <location>
        <begin position="25"/>
        <end position="719"/>
    </location>
</feature>
<keyword evidence="1 2" id="KW-0147">Chitin-binding</keyword>
<evidence type="ECO:0000259" key="5">
    <source>
        <dbReference type="PROSITE" id="PS51910"/>
    </source>
</evidence>
<dbReference type="Pfam" id="PF00704">
    <property type="entry name" value="Glyco_hydro_18"/>
    <property type="match status" value="1"/>
</dbReference>
<feature type="disulfide bond" evidence="2">
    <location>
        <begin position="486"/>
        <end position="500"/>
    </location>
</feature>
<evidence type="ECO:0000259" key="4">
    <source>
        <dbReference type="PROSITE" id="PS50941"/>
    </source>
</evidence>
<dbReference type="SMART" id="SM00270">
    <property type="entry name" value="ChtBD1"/>
    <property type="match status" value="5"/>
</dbReference>
<accession>A0A150G982</accession>
<dbReference type="STRING" id="33097.A0A150G982"/>
<dbReference type="GO" id="GO:0005975">
    <property type="term" value="P:carbohydrate metabolic process"/>
    <property type="evidence" value="ECO:0007669"/>
    <property type="project" value="InterPro"/>
</dbReference>
<feature type="signal peptide" evidence="3">
    <location>
        <begin position="1"/>
        <end position="24"/>
    </location>
</feature>
<dbReference type="InterPro" id="IPR036861">
    <property type="entry name" value="Endochitinase-like_sf"/>
</dbReference>
<dbReference type="SUPFAM" id="SSF51445">
    <property type="entry name" value="(Trans)glycosidases"/>
    <property type="match status" value="1"/>
</dbReference>
<protein>
    <recommendedName>
        <fullName evidence="8">Chitinase</fullName>
    </recommendedName>
</protein>
<feature type="domain" description="Chitin-binding type-1" evidence="4">
    <location>
        <begin position="467"/>
        <end position="511"/>
    </location>
</feature>
<gene>
    <name evidence="6" type="ORF">GPECTOR_45g93</name>
</gene>
<dbReference type="EMBL" id="LSYV01000046">
    <property type="protein sequence ID" value="KXZ46323.1"/>
    <property type="molecule type" value="Genomic_DNA"/>
</dbReference>
<keyword evidence="3" id="KW-0732">Signal</keyword>
<evidence type="ECO:0000313" key="6">
    <source>
        <dbReference type="EMBL" id="KXZ46323.1"/>
    </source>
</evidence>
<evidence type="ECO:0000256" key="2">
    <source>
        <dbReference type="PROSITE-ProRule" id="PRU00261"/>
    </source>
</evidence>
<dbReference type="PROSITE" id="PS00026">
    <property type="entry name" value="CHIT_BIND_I_1"/>
    <property type="match status" value="2"/>
</dbReference>
<dbReference type="GO" id="GO:0008061">
    <property type="term" value="F:chitin binding"/>
    <property type="evidence" value="ECO:0007669"/>
    <property type="project" value="UniProtKB-UniRule"/>
</dbReference>
<sequence>MARGLQRTALFALCAGLGVHGAVAAVISTPADSITGLYIPGWAQNTGSVNNFFNISAVNLTGVSHIYYAFLWIRADYSVYDPFNSLHLLRELKTRWPTTKLLLSVGGGGFSTSTWSAAATTGLATFVNNLVAAMKAAGADGIDLDWEFPVASDRSAFTGLCAALRSRFDAEGSAASPPRHFWLTAATQSIVTAGSFDGYDLPALAQTVDLFNIMTYTMHDPCYWETHTAFHTAWADCTRALDFYMAQGVPRSQLVLGLAFYGHVYTLLDAAQYAHPAPSVESRDCSTMTTLVLGLAFYGHVYTLLDAAQYAHPAPSVESRDCSTMTTVSYRGVLRELSLYGGSVHLNATERSAYYVRGTRWIGFDVAESMQLKMRGARDYGVGGVMIWDASLDTADGGLLRVVAERQPPSVRPCGGGFMGTGVCADAAQCCSEQGYCGAGDAFCGPRCRGGPCIAYPSPPPRPPAPPPNCGSGVVGGGRCANAAECCSAAGWCGTGESWCGANCVGGPCWNAPRPPPPSPYSPPPPAPPPPPPVPFGCGEGEVGNGTCAIAGQCCSVFGYCGTSLDYCGYGCQGGPCLAAPPPPPGVSGPMCGGGVVGSGQCGFTGQCCSQPASPPPTGAGTCGGGNVGNGRCPIATQCCSAAGWCGVSTDHCYTFCVGGPCWFPPPAPNATAPPPPAPGTVPCGGGVVGNKQCIVPTQCCSSAGWCAISTDHCLSRVK</sequence>
<dbReference type="InterPro" id="IPR011583">
    <property type="entry name" value="Chitinase_II/V-like_cat"/>
</dbReference>
<dbReference type="InterPro" id="IPR001002">
    <property type="entry name" value="Chitin-bd_1"/>
</dbReference>
<feature type="disulfide bond" evidence="2">
    <location>
        <begin position="430"/>
        <end position="444"/>
    </location>
</feature>
<name>A0A150G982_GONPE</name>
<dbReference type="InterPro" id="IPR050314">
    <property type="entry name" value="Glycosyl_Hydrlase_18"/>
</dbReference>
<dbReference type="Gene3D" id="3.10.50.10">
    <property type="match status" value="1"/>
</dbReference>
<dbReference type="AlphaFoldDB" id="A0A150G982"/>
<evidence type="ECO:0000313" key="7">
    <source>
        <dbReference type="Proteomes" id="UP000075714"/>
    </source>
</evidence>
<dbReference type="SMART" id="SM00636">
    <property type="entry name" value="Glyco_18"/>
    <property type="match status" value="1"/>
</dbReference>
<dbReference type="Gene3D" id="3.20.20.80">
    <property type="entry name" value="Glycosidases"/>
    <property type="match status" value="2"/>
</dbReference>
<dbReference type="PROSITE" id="PS50941">
    <property type="entry name" value="CHIT_BIND_I_2"/>
    <property type="match status" value="4"/>
</dbReference>
<proteinExistence type="predicted"/>
<dbReference type="GO" id="GO:0006032">
    <property type="term" value="P:chitin catabolic process"/>
    <property type="evidence" value="ECO:0007669"/>
    <property type="project" value="TreeGrafter"/>
</dbReference>
<dbReference type="GO" id="GO:0005576">
    <property type="term" value="C:extracellular region"/>
    <property type="evidence" value="ECO:0007669"/>
    <property type="project" value="TreeGrafter"/>
</dbReference>
<comment type="caution">
    <text evidence="2">Lacks conserved residue(s) required for the propagation of feature annotation.</text>
</comment>
<feature type="domain" description="GH18" evidence="5">
    <location>
        <begin position="33"/>
        <end position="410"/>
    </location>
</feature>
<dbReference type="SUPFAM" id="SSF57016">
    <property type="entry name" value="Plant lectins/antimicrobial peptides"/>
    <property type="match status" value="3"/>
</dbReference>
<evidence type="ECO:0000256" key="3">
    <source>
        <dbReference type="SAM" id="SignalP"/>
    </source>
</evidence>
<dbReference type="InterPro" id="IPR001223">
    <property type="entry name" value="Glyco_hydro18_cat"/>
</dbReference>
<feature type="domain" description="Chitin-binding type-1" evidence="4">
    <location>
        <begin position="620"/>
        <end position="664"/>
    </location>
</feature>
<dbReference type="OrthoDB" id="530500at2759"/>
<dbReference type="Proteomes" id="UP000075714">
    <property type="component" value="Unassembled WGS sequence"/>
</dbReference>
<keyword evidence="7" id="KW-1185">Reference proteome</keyword>
<reference evidence="7" key="1">
    <citation type="journal article" date="2016" name="Nat. Commun.">
        <title>The Gonium pectorale genome demonstrates co-option of cell cycle regulation during the evolution of multicellularity.</title>
        <authorList>
            <person name="Hanschen E.R."/>
            <person name="Marriage T.N."/>
            <person name="Ferris P.J."/>
            <person name="Hamaji T."/>
            <person name="Toyoda A."/>
            <person name="Fujiyama A."/>
            <person name="Neme R."/>
            <person name="Noguchi H."/>
            <person name="Minakuchi Y."/>
            <person name="Suzuki M."/>
            <person name="Kawai-Toyooka H."/>
            <person name="Smith D.R."/>
            <person name="Sparks H."/>
            <person name="Anderson J."/>
            <person name="Bakaric R."/>
            <person name="Luria V."/>
            <person name="Karger A."/>
            <person name="Kirschner M.W."/>
            <person name="Durand P.M."/>
            <person name="Michod R.E."/>
            <person name="Nozaki H."/>
            <person name="Olson B.J."/>
        </authorList>
    </citation>
    <scope>NUCLEOTIDE SEQUENCE [LARGE SCALE GENOMIC DNA]</scope>
    <source>
        <strain evidence="7">NIES-2863</strain>
    </source>
</reference>
<dbReference type="PANTHER" id="PTHR11177">
    <property type="entry name" value="CHITINASE"/>
    <property type="match status" value="1"/>
</dbReference>
<evidence type="ECO:0000256" key="1">
    <source>
        <dbReference type="ARBA" id="ARBA00022669"/>
    </source>
</evidence>
<keyword evidence="2" id="KW-1015">Disulfide bond</keyword>
<feature type="domain" description="Chitin-binding type-1" evidence="4">
    <location>
        <begin position="538"/>
        <end position="579"/>
    </location>
</feature>
<dbReference type="PANTHER" id="PTHR11177:SF317">
    <property type="entry name" value="CHITINASE 12-RELATED"/>
    <property type="match status" value="1"/>
</dbReference>